<name>A0A0D6ETE2_SPOSA</name>
<evidence type="ECO:0000313" key="4">
    <source>
        <dbReference type="EMBL" id="CEQ42845.1"/>
    </source>
</evidence>
<dbReference type="Pfam" id="PF15409">
    <property type="entry name" value="PH_8"/>
    <property type="match status" value="1"/>
</dbReference>
<accession>A0A0D6ETE2</accession>
<dbReference type="PANTHER" id="PTHR10972:SF203">
    <property type="entry name" value="OXYSTEROL-BINDING PROTEIN HOMOLOG 3"/>
    <property type="match status" value="1"/>
</dbReference>
<feature type="domain" description="Pleckstrin homology" evidence="3">
    <location>
        <begin position="2"/>
        <end position="72"/>
    </location>
</feature>
<evidence type="ECO:0000313" key="5">
    <source>
        <dbReference type="Proteomes" id="UP000243876"/>
    </source>
</evidence>
<dbReference type="PANTHER" id="PTHR10972">
    <property type="entry name" value="OXYSTEROL-BINDING PROTEIN-RELATED"/>
    <property type="match status" value="1"/>
</dbReference>
<dbReference type="GO" id="GO:0005829">
    <property type="term" value="C:cytosol"/>
    <property type="evidence" value="ECO:0007669"/>
    <property type="project" value="TreeGrafter"/>
</dbReference>
<dbReference type="GO" id="GO:0032541">
    <property type="term" value="C:cortical endoplasmic reticulum"/>
    <property type="evidence" value="ECO:0007669"/>
    <property type="project" value="TreeGrafter"/>
</dbReference>
<dbReference type="GO" id="GO:0030011">
    <property type="term" value="P:maintenance of cell polarity"/>
    <property type="evidence" value="ECO:0007669"/>
    <property type="project" value="TreeGrafter"/>
</dbReference>
<dbReference type="FunFam" id="2.40.160.120:FF:000001">
    <property type="entry name" value="Oxysterol-binding protein"/>
    <property type="match status" value="1"/>
</dbReference>
<dbReference type="GO" id="GO:0034727">
    <property type="term" value="P:piecemeal microautophagy of the nucleus"/>
    <property type="evidence" value="ECO:0007669"/>
    <property type="project" value="TreeGrafter"/>
</dbReference>
<dbReference type="GO" id="GO:0006887">
    <property type="term" value="P:exocytosis"/>
    <property type="evidence" value="ECO:0007669"/>
    <property type="project" value="TreeGrafter"/>
</dbReference>
<dbReference type="OrthoDB" id="416222at2759"/>
<dbReference type="AlphaFoldDB" id="A0A0D6ETE2"/>
<proteinExistence type="inferred from homology"/>
<sequence length="872" mass="94165">MARRYFRLSQSGALAYSFNPNSPIRDSIFVSLAFISASRKHRTLHIDGGNTVYHCKALTLADFDRWAVALKQFIGVASGRRTSEGAESFRGGAAPGALLSPGGSMAEHGGAVDLQAVFAAADKLNQTGDIDCLIRGQPIRELESVLLELRSQELHMSSPSQQLSTSPTSSSPMLSHDSRSASHSGGKFRFLGKRSNSHSSPSHLPNQTFHLREASGSGSTLGPPNSSVPPSRSASYSNGAPFIPIPSAISTPTNSGFPLPNGSNTGGSDNDYSDARPSPSAAPVSAVATAASPSSVLFQFSHALATLKASQDALTPADQTTAFNLGSPASSNSTLGSPPPVNGGPLYASRSANGSSGGFYPTHRSTPSRASSRASLGSFFSVEGGDEEYWHDAVPGEFVLEEDQDLDQTGSGSGSGSDSDSEEDEDEDEEAEGGSSGSEGADKGKGAGQTHRNRRSMIVEESEEYDEDEETDEEAMQAEETSHRRKSTKEDGVEALQEVERRTQLPAPVSGDEFSLLSVLRKNVGKDLSTISFPVTMNEPLSALQRLAEELEYSDLLHRAAASQDPIERLTLVAVWAVSGVAGNKYRSSRKPFNPLLGETYECIRPDKGFKFISEKVSHHPPILAFHGEASCKGWEVDGHIAPSQKFWGRSMEVFVSGEYTVKFTQTGETFSIRKPSSFVRNLVAGTKYLEVVGDLVVTCSSSAAQAIISFKEGSAWGGSSTRNKVEGRVVDEQGRVVVELVGRWDEHVDQKEGKNNFKRLWQIGEFPSNPERYYGFSAFATQLNESTPLESGLVAPTDSRLRPDQLAFEHGDVDEAERLKAHVEEKQRAKRKEGRQGSPMWFGKEGDERWVYGGKYFEAREAKSFEDPDIF</sequence>
<dbReference type="GO" id="GO:0120009">
    <property type="term" value="P:intermembrane lipid transfer"/>
    <property type="evidence" value="ECO:0007669"/>
    <property type="project" value="UniProtKB-ARBA"/>
</dbReference>
<organism evidence="4 5">
    <name type="scientific">Sporidiobolus salmonicolor</name>
    <name type="common">Yeast-like fungus</name>
    <name type="synonym">Sporobolomyces salmonicolor</name>
    <dbReference type="NCBI Taxonomy" id="5005"/>
    <lineage>
        <taxon>Eukaryota</taxon>
        <taxon>Fungi</taxon>
        <taxon>Dikarya</taxon>
        <taxon>Basidiomycota</taxon>
        <taxon>Pucciniomycotina</taxon>
        <taxon>Microbotryomycetes</taxon>
        <taxon>Sporidiobolales</taxon>
        <taxon>Sporidiobolaceae</taxon>
        <taxon>Sporobolomyces</taxon>
    </lineage>
</organism>
<dbReference type="InterPro" id="IPR037239">
    <property type="entry name" value="OSBP_sf"/>
</dbReference>
<feature type="compositionally biased region" description="Polar residues" evidence="2">
    <location>
        <begin position="248"/>
        <end position="270"/>
    </location>
</feature>
<feature type="compositionally biased region" description="Low complexity" evidence="2">
    <location>
        <begin position="197"/>
        <end position="206"/>
    </location>
</feature>
<dbReference type="InterPro" id="IPR000648">
    <property type="entry name" value="Oxysterol-bd"/>
</dbReference>
<protein>
    <submittedName>
        <fullName evidence="4">SPOSA6832_04710-mRNA-1:cds</fullName>
    </submittedName>
</protein>
<feature type="compositionally biased region" description="Low complexity" evidence="2">
    <location>
        <begin position="223"/>
        <end position="235"/>
    </location>
</feature>
<dbReference type="GO" id="GO:0005886">
    <property type="term" value="C:plasma membrane"/>
    <property type="evidence" value="ECO:0007669"/>
    <property type="project" value="TreeGrafter"/>
</dbReference>
<dbReference type="InterPro" id="IPR011993">
    <property type="entry name" value="PH-like_dom_sf"/>
</dbReference>
<dbReference type="Pfam" id="PF01237">
    <property type="entry name" value="Oxysterol_BP"/>
    <property type="match status" value="1"/>
</dbReference>
<dbReference type="EMBL" id="CENE01000038">
    <property type="protein sequence ID" value="CEQ42845.1"/>
    <property type="molecule type" value="Genomic_DNA"/>
</dbReference>
<dbReference type="SUPFAM" id="SSF144000">
    <property type="entry name" value="Oxysterol-binding protein-like"/>
    <property type="match status" value="1"/>
</dbReference>
<comment type="similarity">
    <text evidence="1">Belongs to the OSBP family.</text>
</comment>
<reference evidence="5" key="1">
    <citation type="submission" date="2015-02" db="EMBL/GenBank/DDBJ databases">
        <authorList>
            <person name="Gon?alves P."/>
        </authorList>
    </citation>
    <scope>NUCLEOTIDE SEQUENCE [LARGE SCALE GENOMIC DNA]</scope>
</reference>
<gene>
    <name evidence="4" type="primary">SPOSA6832_04710</name>
</gene>
<evidence type="ECO:0000259" key="3">
    <source>
        <dbReference type="Pfam" id="PF15409"/>
    </source>
</evidence>
<dbReference type="GO" id="GO:0006897">
    <property type="term" value="P:endocytosis"/>
    <property type="evidence" value="ECO:0007669"/>
    <property type="project" value="TreeGrafter"/>
</dbReference>
<dbReference type="GO" id="GO:0032934">
    <property type="term" value="F:sterol binding"/>
    <property type="evidence" value="ECO:0007669"/>
    <property type="project" value="TreeGrafter"/>
</dbReference>
<dbReference type="GO" id="GO:0097038">
    <property type="term" value="C:perinuclear endoplasmic reticulum"/>
    <property type="evidence" value="ECO:0007669"/>
    <property type="project" value="TreeGrafter"/>
</dbReference>
<dbReference type="Proteomes" id="UP000243876">
    <property type="component" value="Unassembled WGS sequence"/>
</dbReference>
<feature type="region of interest" description="Disordered" evidence="2">
    <location>
        <begin position="247"/>
        <end position="281"/>
    </location>
</feature>
<feature type="compositionally biased region" description="Acidic residues" evidence="2">
    <location>
        <begin position="460"/>
        <end position="477"/>
    </location>
</feature>
<feature type="region of interest" description="Disordered" evidence="2">
    <location>
        <begin position="405"/>
        <end position="491"/>
    </location>
</feature>
<feature type="compositionally biased region" description="Low complexity" evidence="2">
    <location>
        <begin position="156"/>
        <end position="175"/>
    </location>
</feature>
<dbReference type="InterPro" id="IPR041680">
    <property type="entry name" value="PH_8"/>
</dbReference>
<evidence type="ECO:0000256" key="2">
    <source>
        <dbReference type="SAM" id="MobiDB-lite"/>
    </source>
</evidence>
<dbReference type="Gene3D" id="2.30.29.30">
    <property type="entry name" value="Pleckstrin-homology domain (PH domain)/Phosphotyrosine-binding domain (PTB)"/>
    <property type="match status" value="1"/>
</dbReference>
<feature type="compositionally biased region" description="Acidic residues" evidence="2">
    <location>
        <begin position="419"/>
        <end position="432"/>
    </location>
</feature>
<feature type="compositionally biased region" description="Polar residues" evidence="2">
    <location>
        <begin position="320"/>
        <end position="336"/>
    </location>
</feature>
<feature type="non-terminal residue" evidence="4">
    <location>
        <position position="1"/>
    </location>
</feature>
<evidence type="ECO:0000256" key="1">
    <source>
        <dbReference type="ARBA" id="ARBA00008842"/>
    </source>
</evidence>
<feature type="region of interest" description="Disordered" evidence="2">
    <location>
        <begin position="320"/>
        <end position="350"/>
    </location>
</feature>
<dbReference type="GO" id="GO:0035621">
    <property type="term" value="P:ER to Golgi ceramide transport"/>
    <property type="evidence" value="ECO:0007669"/>
    <property type="project" value="TreeGrafter"/>
</dbReference>
<dbReference type="Gene3D" id="2.40.160.120">
    <property type="match status" value="1"/>
</dbReference>
<keyword evidence="5" id="KW-1185">Reference proteome</keyword>
<feature type="region of interest" description="Disordered" evidence="2">
    <location>
        <begin position="156"/>
        <end position="235"/>
    </location>
</feature>